<feature type="signal peptide" evidence="8">
    <location>
        <begin position="1"/>
        <end position="26"/>
    </location>
</feature>
<keyword evidence="4 8" id="KW-0732">Signal</keyword>
<feature type="domain" description="Chaplin" evidence="9">
    <location>
        <begin position="41"/>
        <end position="80"/>
    </location>
</feature>
<evidence type="ECO:0000313" key="11">
    <source>
        <dbReference type="Proteomes" id="UP000221011"/>
    </source>
</evidence>
<organism evidence="10 11">
    <name type="scientific">Streptomyces formicae</name>
    <dbReference type="NCBI Taxonomy" id="1616117"/>
    <lineage>
        <taxon>Bacteria</taxon>
        <taxon>Bacillati</taxon>
        <taxon>Actinomycetota</taxon>
        <taxon>Actinomycetes</taxon>
        <taxon>Kitasatosporales</taxon>
        <taxon>Streptomycetaceae</taxon>
        <taxon>Streptomyces</taxon>
    </lineage>
</organism>
<evidence type="ECO:0000256" key="5">
    <source>
        <dbReference type="ARBA" id="ARBA00022889"/>
    </source>
</evidence>
<evidence type="ECO:0000256" key="6">
    <source>
        <dbReference type="ARBA" id="ARBA00023087"/>
    </source>
</evidence>
<evidence type="ECO:0000256" key="4">
    <source>
        <dbReference type="ARBA" id="ARBA00022729"/>
    </source>
</evidence>
<dbReference type="InterPro" id="IPR005528">
    <property type="entry name" value="ChpA-H"/>
</dbReference>
<gene>
    <name evidence="10" type="ORF">KY5_7489</name>
</gene>
<dbReference type="PROSITE" id="PS51884">
    <property type="entry name" value="CHAPLIN"/>
    <property type="match status" value="1"/>
</dbReference>
<evidence type="ECO:0000259" key="9">
    <source>
        <dbReference type="PROSITE" id="PS51884"/>
    </source>
</evidence>
<dbReference type="GO" id="GO:0007155">
    <property type="term" value="P:cell adhesion"/>
    <property type="evidence" value="ECO:0007669"/>
    <property type="project" value="UniProtKB-KW"/>
</dbReference>
<keyword evidence="2" id="KW-0134">Cell wall</keyword>
<accession>A0A291QLV2</accession>
<dbReference type="EMBL" id="CP022685">
    <property type="protein sequence ID" value="ATL32507.1"/>
    <property type="molecule type" value="Genomic_DNA"/>
</dbReference>
<evidence type="ECO:0000256" key="8">
    <source>
        <dbReference type="SAM" id="SignalP"/>
    </source>
</evidence>
<evidence type="ECO:0000256" key="2">
    <source>
        <dbReference type="ARBA" id="ARBA00022512"/>
    </source>
</evidence>
<evidence type="ECO:0000256" key="1">
    <source>
        <dbReference type="ARBA" id="ARBA00004191"/>
    </source>
</evidence>
<dbReference type="AlphaFoldDB" id="A0A291QLV2"/>
<dbReference type="Proteomes" id="UP000221011">
    <property type="component" value="Chromosome"/>
</dbReference>
<keyword evidence="3" id="KW-0964">Secreted</keyword>
<dbReference type="Pfam" id="PF03777">
    <property type="entry name" value="ChpA-C"/>
    <property type="match status" value="1"/>
</dbReference>
<sequence>MRIRTALAAASLATAALLGGAGAAVADDGPGADAVGVAENSPGVVSGNVLQAPIDLPLNACGNSVDIIGLLNPAFGNSCR</sequence>
<feature type="chain" id="PRO_5012200456" evidence="8">
    <location>
        <begin position="27"/>
        <end position="80"/>
    </location>
</feature>
<evidence type="ECO:0000313" key="10">
    <source>
        <dbReference type="EMBL" id="ATL32507.1"/>
    </source>
</evidence>
<comment type="subcellular location">
    <subcellularLocation>
        <location evidence="1">Secreted</location>
        <location evidence="1">Cell wall</location>
    </subcellularLocation>
</comment>
<name>A0A291QLV2_9ACTN</name>
<proteinExistence type="predicted"/>
<protein>
    <submittedName>
        <fullName evidence="10">Putative secreted protein</fullName>
    </submittedName>
</protein>
<reference evidence="10 11" key="1">
    <citation type="submission" date="2017-08" db="EMBL/GenBank/DDBJ databases">
        <title>Complete Genome Sequence of Streptomyces formicae KY5, the formicamycin producer.</title>
        <authorList>
            <person name="Holmes N.A."/>
            <person name="Devine R."/>
            <person name="Qin Z."/>
            <person name="Seipke R.F."/>
            <person name="Wilkinson B."/>
            <person name="Hutchings M.I."/>
        </authorList>
    </citation>
    <scope>NUCLEOTIDE SEQUENCE [LARGE SCALE GENOMIC DNA]</scope>
    <source>
        <strain evidence="10 11">KY5</strain>
    </source>
</reference>
<keyword evidence="11" id="KW-1185">Reference proteome</keyword>
<keyword evidence="6 7" id="KW-0034">Amyloid</keyword>
<keyword evidence="5" id="KW-0130">Cell adhesion</keyword>
<evidence type="ECO:0000256" key="3">
    <source>
        <dbReference type="ARBA" id="ARBA00022525"/>
    </source>
</evidence>
<dbReference type="KEGG" id="sfk:KY5_7489"/>
<dbReference type="RefSeq" id="WP_098246449.1">
    <property type="nucleotide sequence ID" value="NZ_CP022685.1"/>
</dbReference>
<evidence type="ECO:0000256" key="7">
    <source>
        <dbReference type="PROSITE-ProRule" id="PRU01232"/>
    </source>
</evidence>